<organism evidence="1 2">
    <name type="scientific">Ogataea polymorpha</name>
    <dbReference type="NCBI Taxonomy" id="460523"/>
    <lineage>
        <taxon>Eukaryota</taxon>
        <taxon>Fungi</taxon>
        <taxon>Dikarya</taxon>
        <taxon>Ascomycota</taxon>
        <taxon>Saccharomycotina</taxon>
        <taxon>Pichiomycetes</taxon>
        <taxon>Pichiales</taxon>
        <taxon>Pichiaceae</taxon>
        <taxon>Ogataea</taxon>
    </lineage>
</organism>
<reference evidence="1" key="1">
    <citation type="journal article" date="2021" name="Open Biol.">
        <title>Shared evolutionary footprints suggest mitochondrial oxidative damage underlies multiple complex I losses in fungi.</title>
        <authorList>
            <person name="Schikora-Tamarit M.A."/>
            <person name="Marcet-Houben M."/>
            <person name="Nosek J."/>
            <person name="Gabaldon T."/>
        </authorList>
    </citation>
    <scope>NUCLEOTIDE SEQUENCE</scope>
    <source>
        <strain evidence="1">NCAIM Y.01608</strain>
    </source>
</reference>
<proteinExistence type="predicted"/>
<sequence length="141" mass="15157">MAPTTERSCDMTMNALMNSKAIATEKSLMSLRASLSSRLTSEKPASDCSSSATPKMRSLKVLGFFSLTASSGTSALCRRAANTLKERWKLAGTNEGRQRGSGRDRVRAASIPVTGSERTKKVPNSGLEGTRTINDRAIKIM</sequence>
<dbReference type="Proteomes" id="UP000788993">
    <property type="component" value="Unassembled WGS sequence"/>
</dbReference>
<protein>
    <submittedName>
        <fullName evidence="1">Uncharacterized protein</fullName>
    </submittedName>
</protein>
<accession>A0A9P8TFG3</accession>
<evidence type="ECO:0000313" key="1">
    <source>
        <dbReference type="EMBL" id="KAH3676655.1"/>
    </source>
</evidence>
<evidence type="ECO:0000313" key="2">
    <source>
        <dbReference type="Proteomes" id="UP000788993"/>
    </source>
</evidence>
<keyword evidence="2" id="KW-1185">Reference proteome</keyword>
<name>A0A9P8TFG3_9ASCO</name>
<gene>
    <name evidence="1" type="ORF">OGATHE_001144</name>
</gene>
<comment type="caution">
    <text evidence="1">The sequence shown here is derived from an EMBL/GenBank/DDBJ whole genome shotgun (WGS) entry which is preliminary data.</text>
</comment>
<dbReference type="AlphaFoldDB" id="A0A9P8TFG3"/>
<reference evidence="1" key="2">
    <citation type="submission" date="2021-01" db="EMBL/GenBank/DDBJ databases">
        <authorList>
            <person name="Schikora-Tamarit M.A."/>
        </authorList>
    </citation>
    <scope>NUCLEOTIDE SEQUENCE</scope>
    <source>
        <strain evidence="1">NCAIM Y.01608</strain>
    </source>
</reference>
<dbReference type="EMBL" id="JAEUBD010000146">
    <property type="protein sequence ID" value="KAH3676655.1"/>
    <property type="molecule type" value="Genomic_DNA"/>
</dbReference>